<dbReference type="EMBL" id="CP003545">
    <property type="protein sequence ID" value="AFP84290.1"/>
    <property type="molecule type" value="Genomic_DNA"/>
</dbReference>
<keyword evidence="1" id="KW-0812">Transmembrane</keyword>
<evidence type="ECO:0000256" key="1">
    <source>
        <dbReference type="SAM" id="Phobius"/>
    </source>
</evidence>
<gene>
    <name evidence="2" type="ORF">A357_075</name>
</gene>
<dbReference type="OrthoDB" id="9866514at2"/>
<dbReference type="KEGG" id="crv:A357_075"/>
<keyword evidence="1" id="KW-0472">Membrane</keyword>
<organism evidence="2 3">
    <name type="scientific">Candidatus Carsonella ruddii PC isolate NHV</name>
    <dbReference type="NCBI Taxonomy" id="1202540"/>
    <lineage>
        <taxon>Bacteria</taxon>
        <taxon>Pseudomonadati</taxon>
        <taxon>Pseudomonadota</taxon>
        <taxon>Gammaproteobacteria</taxon>
        <taxon>Oceanospirillales</taxon>
        <taxon>Halomonadaceae</taxon>
        <taxon>Zymobacter group</taxon>
        <taxon>Candidatus Carsonella</taxon>
    </lineage>
</organism>
<feature type="transmembrane region" description="Helical" evidence="1">
    <location>
        <begin position="21"/>
        <end position="43"/>
    </location>
</feature>
<dbReference type="AlphaFoldDB" id="J3TWH9"/>
<protein>
    <submittedName>
        <fullName evidence="2">Uncharacterized protein</fullName>
    </submittedName>
</protein>
<dbReference type="STRING" id="1202540.A357_075"/>
<accession>J3TWH9</accession>
<evidence type="ECO:0000313" key="2">
    <source>
        <dbReference type="EMBL" id="AFP84290.1"/>
    </source>
</evidence>
<reference evidence="2 3" key="1">
    <citation type="journal article" date="2012" name="Mol. Biol. Evol.">
        <title>Genome reduction and co-evolution between the primary and secondary bacterial symbionts of psyllids.</title>
        <authorList>
            <person name="Sloan D.B."/>
            <person name="Moran N.A."/>
        </authorList>
    </citation>
    <scope>NUCLEOTIDE SEQUENCE [LARGE SCALE GENOMIC DNA]</scope>
    <source>
        <strain evidence="2 3">PC</strain>
    </source>
</reference>
<dbReference type="RefSeq" id="WP_014887589.1">
    <property type="nucleotide sequence ID" value="NC_018418.1"/>
</dbReference>
<name>J3TWH9_CARRU</name>
<dbReference type="HOGENOM" id="CLU_2245059_0_0_6"/>
<dbReference type="PATRIC" id="fig|1202540.3.peg.65"/>
<keyword evidence="1" id="KW-1133">Transmembrane helix</keyword>
<dbReference type="Proteomes" id="UP000003935">
    <property type="component" value="Chromosome"/>
</dbReference>
<evidence type="ECO:0000313" key="3">
    <source>
        <dbReference type="Proteomes" id="UP000003935"/>
    </source>
</evidence>
<proteinExistence type="predicted"/>
<sequence length="105" mass="13034">MIFNIKKFKIKKKYFNFKIKKICLFCYNYFFLKCINCFILNFLKVKYLFCNNCKINTNLLCNNNKKYNILIFIKKRIKLNDEFFFNYKEINSKILNKIVIKYIND</sequence>